<comment type="catalytic activity">
    <reaction evidence="1">
        <text>ATP + protein L-histidine = ADP + protein N-phospho-L-histidine.</text>
        <dbReference type="EC" id="2.7.13.3"/>
    </reaction>
</comment>
<evidence type="ECO:0000256" key="7">
    <source>
        <dbReference type="ARBA" id="ARBA00022840"/>
    </source>
</evidence>
<evidence type="ECO:0000256" key="1">
    <source>
        <dbReference type="ARBA" id="ARBA00000085"/>
    </source>
</evidence>
<feature type="transmembrane region" description="Helical" evidence="9">
    <location>
        <begin position="135"/>
        <end position="156"/>
    </location>
</feature>
<keyword evidence="9" id="KW-0472">Membrane</keyword>
<evidence type="ECO:0000256" key="8">
    <source>
        <dbReference type="ARBA" id="ARBA00023012"/>
    </source>
</evidence>
<dbReference type="Pfam" id="PF02518">
    <property type="entry name" value="HATPase_c"/>
    <property type="match status" value="1"/>
</dbReference>
<keyword evidence="9" id="KW-1133">Transmembrane helix</keyword>
<sequence>MTPLARTAHLVAARVRAVPPPVVDLAPAVVAFAAMVATRAATDPGDRLAIGVALSAIVATGLALRRRAPVIGYAVQTGALAVESLGLGPGELTPLVNLMGLYALGHGAARQRVLWGPVIMLPGILAYFGPDDGPALAPAGVVFLWLLVWAAGYTAARRRDAQAEARAEEERRMRQDAVADERTRIARELHDLVGHTLTVMLVRVGAARVVLDRDPGQARDILHGVEESGRAALDELDHVLGVLRPDATPDATPDPTDAQPGLASVPRLVERMAGTGTAVSVRIEPPADALPAGLDRAAYRIVQEALTNALRHGRAASVSVSARCDRGTVELVVSDDGAGPPPGYRPGRGLLGIAERAALFAGTVEHAARDGGGFRVRAVLPLP</sequence>
<dbReference type="RefSeq" id="WP_084741828.1">
    <property type="nucleotide sequence ID" value="NZ_FRCS01000009.1"/>
</dbReference>
<name>A0A1M7RC06_9ACTN</name>
<evidence type="ECO:0000313" key="12">
    <source>
        <dbReference type="EMBL" id="SHN43746.1"/>
    </source>
</evidence>
<dbReference type="GO" id="GO:0005524">
    <property type="term" value="F:ATP binding"/>
    <property type="evidence" value="ECO:0007669"/>
    <property type="project" value="UniProtKB-KW"/>
</dbReference>
<dbReference type="InterPro" id="IPR011712">
    <property type="entry name" value="Sig_transdc_His_kin_sub3_dim/P"/>
</dbReference>
<keyword evidence="7" id="KW-0067">ATP-binding</keyword>
<keyword evidence="5" id="KW-0547">Nucleotide-binding</keyword>
<dbReference type="Proteomes" id="UP000184440">
    <property type="component" value="Unassembled WGS sequence"/>
</dbReference>
<dbReference type="InterPro" id="IPR050482">
    <property type="entry name" value="Sensor_HK_TwoCompSys"/>
</dbReference>
<dbReference type="EC" id="2.7.13.3" evidence="2"/>
<evidence type="ECO:0000313" key="13">
    <source>
        <dbReference type="Proteomes" id="UP000184440"/>
    </source>
</evidence>
<evidence type="ECO:0000256" key="6">
    <source>
        <dbReference type="ARBA" id="ARBA00022777"/>
    </source>
</evidence>
<keyword evidence="9" id="KW-0812">Transmembrane</keyword>
<evidence type="ECO:0000256" key="3">
    <source>
        <dbReference type="ARBA" id="ARBA00022553"/>
    </source>
</evidence>
<gene>
    <name evidence="12" type="ORF">SAMN05443668_109324</name>
</gene>
<dbReference type="SUPFAM" id="SSF55874">
    <property type="entry name" value="ATPase domain of HSP90 chaperone/DNA topoisomerase II/histidine kinase"/>
    <property type="match status" value="1"/>
</dbReference>
<keyword evidence="13" id="KW-1185">Reference proteome</keyword>
<feature type="domain" description="Signal transduction histidine kinase subgroup 3 dimerisation and phosphoacceptor" evidence="11">
    <location>
        <begin position="181"/>
        <end position="247"/>
    </location>
</feature>
<evidence type="ECO:0000256" key="4">
    <source>
        <dbReference type="ARBA" id="ARBA00022679"/>
    </source>
</evidence>
<evidence type="ECO:0000256" key="5">
    <source>
        <dbReference type="ARBA" id="ARBA00022741"/>
    </source>
</evidence>
<dbReference type="EMBL" id="FRCS01000009">
    <property type="protein sequence ID" value="SHN43746.1"/>
    <property type="molecule type" value="Genomic_DNA"/>
</dbReference>
<dbReference type="GO" id="GO:0046983">
    <property type="term" value="F:protein dimerization activity"/>
    <property type="evidence" value="ECO:0007669"/>
    <property type="project" value="InterPro"/>
</dbReference>
<evidence type="ECO:0000259" key="11">
    <source>
        <dbReference type="Pfam" id="PF07730"/>
    </source>
</evidence>
<dbReference type="Pfam" id="PF07730">
    <property type="entry name" value="HisKA_3"/>
    <property type="match status" value="1"/>
</dbReference>
<dbReference type="OrthoDB" id="227596at2"/>
<dbReference type="Gene3D" id="1.20.5.1930">
    <property type="match status" value="1"/>
</dbReference>
<evidence type="ECO:0000256" key="2">
    <source>
        <dbReference type="ARBA" id="ARBA00012438"/>
    </source>
</evidence>
<evidence type="ECO:0000256" key="9">
    <source>
        <dbReference type="SAM" id="Phobius"/>
    </source>
</evidence>
<feature type="domain" description="Histidine kinase/HSP90-like ATPase" evidence="10">
    <location>
        <begin position="296"/>
        <end position="382"/>
    </location>
</feature>
<keyword evidence="8" id="KW-0902">Two-component regulatory system</keyword>
<dbReference type="STRING" id="134849.SAMN05443668_109324"/>
<keyword evidence="3" id="KW-0597">Phosphoprotein</keyword>
<keyword evidence="6 12" id="KW-0418">Kinase</keyword>
<keyword evidence="4" id="KW-0808">Transferase</keyword>
<dbReference type="InterPro" id="IPR036890">
    <property type="entry name" value="HATPase_C_sf"/>
</dbReference>
<dbReference type="GO" id="GO:0016020">
    <property type="term" value="C:membrane"/>
    <property type="evidence" value="ECO:0007669"/>
    <property type="project" value="InterPro"/>
</dbReference>
<dbReference type="Gene3D" id="3.30.565.10">
    <property type="entry name" value="Histidine kinase-like ATPase, C-terminal domain"/>
    <property type="match status" value="1"/>
</dbReference>
<dbReference type="CDD" id="cd16917">
    <property type="entry name" value="HATPase_UhpB-NarQ-NarX-like"/>
    <property type="match status" value="1"/>
</dbReference>
<reference evidence="12 13" key="1">
    <citation type="submission" date="2016-11" db="EMBL/GenBank/DDBJ databases">
        <authorList>
            <person name="Jaros S."/>
            <person name="Januszkiewicz K."/>
            <person name="Wedrychowicz H."/>
        </authorList>
    </citation>
    <scope>NUCLEOTIDE SEQUENCE [LARGE SCALE GENOMIC DNA]</scope>
    <source>
        <strain evidence="12 13">DSM 46144</strain>
    </source>
</reference>
<feature type="transmembrane region" description="Helical" evidence="9">
    <location>
        <begin position="113"/>
        <end position="129"/>
    </location>
</feature>
<protein>
    <recommendedName>
        <fullName evidence="2">histidine kinase</fullName>
        <ecNumber evidence="2">2.7.13.3</ecNumber>
    </recommendedName>
</protein>
<dbReference type="PANTHER" id="PTHR24421:SF10">
    <property type="entry name" value="NITRATE_NITRITE SENSOR PROTEIN NARQ"/>
    <property type="match status" value="1"/>
</dbReference>
<accession>A0A1M7RC06</accession>
<organism evidence="12 13">
    <name type="scientific">Cryptosporangium aurantiacum</name>
    <dbReference type="NCBI Taxonomy" id="134849"/>
    <lineage>
        <taxon>Bacteria</taxon>
        <taxon>Bacillati</taxon>
        <taxon>Actinomycetota</taxon>
        <taxon>Actinomycetes</taxon>
        <taxon>Cryptosporangiales</taxon>
        <taxon>Cryptosporangiaceae</taxon>
        <taxon>Cryptosporangium</taxon>
    </lineage>
</organism>
<dbReference type="InterPro" id="IPR003594">
    <property type="entry name" value="HATPase_dom"/>
</dbReference>
<dbReference type="GO" id="GO:0000155">
    <property type="term" value="F:phosphorelay sensor kinase activity"/>
    <property type="evidence" value="ECO:0007669"/>
    <property type="project" value="InterPro"/>
</dbReference>
<dbReference type="PANTHER" id="PTHR24421">
    <property type="entry name" value="NITRATE/NITRITE SENSOR PROTEIN NARX-RELATED"/>
    <property type="match status" value="1"/>
</dbReference>
<proteinExistence type="predicted"/>
<evidence type="ECO:0000259" key="10">
    <source>
        <dbReference type="Pfam" id="PF02518"/>
    </source>
</evidence>
<dbReference type="AlphaFoldDB" id="A0A1M7RC06"/>